<reference evidence="2 3" key="1">
    <citation type="submission" date="2016-10" db="EMBL/GenBank/DDBJ databases">
        <authorList>
            <person name="de Groot N.N."/>
        </authorList>
    </citation>
    <scope>NUCLEOTIDE SEQUENCE [LARGE SCALE GENOMIC DNA]</scope>
    <source>
        <strain evidence="2 3">CGMCC 4.6533</strain>
    </source>
</reference>
<dbReference type="AlphaFoldDB" id="A0A1G8DMW9"/>
<gene>
    <name evidence="2" type="ORF">SAMN05421869_102615</name>
</gene>
<feature type="transmembrane region" description="Helical" evidence="1">
    <location>
        <begin position="12"/>
        <end position="37"/>
    </location>
</feature>
<evidence type="ECO:0000256" key="1">
    <source>
        <dbReference type="SAM" id="Phobius"/>
    </source>
</evidence>
<feature type="transmembrane region" description="Helical" evidence="1">
    <location>
        <begin position="105"/>
        <end position="129"/>
    </location>
</feature>
<feature type="transmembrane region" description="Helical" evidence="1">
    <location>
        <begin position="141"/>
        <end position="161"/>
    </location>
</feature>
<dbReference type="Pfam" id="PF10002">
    <property type="entry name" value="DUF2243"/>
    <property type="match status" value="1"/>
</dbReference>
<dbReference type="OrthoDB" id="5190099at2"/>
<keyword evidence="1" id="KW-0812">Transmembrane</keyword>
<dbReference type="InterPro" id="IPR018719">
    <property type="entry name" value="DUF2243_membrane"/>
</dbReference>
<keyword evidence="3" id="KW-1185">Reference proteome</keyword>
<dbReference type="Proteomes" id="UP000199202">
    <property type="component" value="Unassembled WGS sequence"/>
</dbReference>
<protein>
    <submittedName>
        <fullName evidence="2">Uncharacterized membrane protein</fullName>
    </submittedName>
</protein>
<evidence type="ECO:0000313" key="3">
    <source>
        <dbReference type="Proteomes" id="UP000199202"/>
    </source>
</evidence>
<evidence type="ECO:0000313" key="2">
    <source>
        <dbReference type="EMBL" id="SDH58921.1"/>
    </source>
</evidence>
<dbReference type="RefSeq" id="WP_090929859.1">
    <property type="nucleotide sequence ID" value="NZ_FNDJ01000002.1"/>
</dbReference>
<sequence length="176" mass="19259">MAATRANGSGGGIALPGTVLGIGLGGFVDGIALHQILQWHHMLSSTDTDRIGVRYYSPDTVPGLRMNTLWDGLFHTVTWLAVLIGLGLLYSRVTTSRGLVWRSRTLWGWILGGWGLFNLVEGVIDHHLLGIHHVRTGPYQLWWDLGFLLLGALLVLGGWALRRGARTIDLCEAGRT</sequence>
<keyword evidence="1" id="KW-1133">Transmembrane helix</keyword>
<name>A0A1G8DMW9_9ACTN</name>
<dbReference type="EMBL" id="FNDJ01000002">
    <property type="protein sequence ID" value="SDH58921.1"/>
    <property type="molecule type" value="Genomic_DNA"/>
</dbReference>
<keyword evidence="1" id="KW-0472">Membrane</keyword>
<organism evidence="2 3">
    <name type="scientific">Nonomuraea jiangxiensis</name>
    <dbReference type="NCBI Taxonomy" id="633440"/>
    <lineage>
        <taxon>Bacteria</taxon>
        <taxon>Bacillati</taxon>
        <taxon>Actinomycetota</taxon>
        <taxon>Actinomycetes</taxon>
        <taxon>Streptosporangiales</taxon>
        <taxon>Streptosporangiaceae</taxon>
        <taxon>Nonomuraea</taxon>
    </lineage>
</organism>
<proteinExistence type="predicted"/>
<dbReference type="STRING" id="633440.SAMN05421869_102615"/>
<feature type="transmembrane region" description="Helical" evidence="1">
    <location>
        <begin position="72"/>
        <end position="93"/>
    </location>
</feature>
<accession>A0A1G8DMW9</accession>